<dbReference type="GO" id="GO:0003677">
    <property type="term" value="F:DNA binding"/>
    <property type="evidence" value="ECO:0007669"/>
    <property type="project" value="UniProtKB-KW"/>
</dbReference>
<evidence type="ECO:0000259" key="6">
    <source>
        <dbReference type="PROSITE" id="PS50931"/>
    </source>
</evidence>
<organism evidence="7 8">
    <name type="scientific">Rhodovarius crocodyli</name>
    <dbReference type="NCBI Taxonomy" id="1979269"/>
    <lineage>
        <taxon>Bacteria</taxon>
        <taxon>Pseudomonadati</taxon>
        <taxon>Pseudomonadota</taxon>
        <taxon>Alphaproteobacteria</taxon>
        <taxon>Acetobacterales</taxon>
        <taxon>Roseomonadaceae</taxon>
        <taxon>Rhodovarius</taxon>
    </lineage>
</organism>
<accession>A0A437M3L1</accession>
<dbReference type="GO" id="GO:0003700">
    <property type="term" value="F:DNA-binding transcription factor activity"/>
    <property type="evidence" value="ECO:0007669"/>
    <property type="project" value="InterPro"/>
</dbReference>
<gene>
    <name evidence="7" type="ORF">EOD42_18885</name>
</gene>
<evidence type="ECO:0000256" key="3">
    <source>
        <dbReference type="ARBA" id="ARBA00023125"/>
    </source>
</evidence>
<dbReference type="SUPFAM" id="SSF46785">
    <property type="entry name" value="Winged helix' DNA-binding domain"/>
    <property type="match status" value="1"/>
</dbReference>
<dbReference type="SUPFAM" id="SSF53850">
    <property type="entry name" value="Periplasmic binding protein-like II"/>
    <property type="match status" value="1"/>
</dbReference>
<keyword evidence="3" id="KW-0238">DNA-binding</keyword>
<dbReference type="OrthoDB" id="8479357at2"/>
<evidence type="ECO:0000313" key="7">
    <source>
        <dbReference type="EMBL" id="RVT92280.1"/>
    </source>
</evidence>
<feature type="domain" description="HTH lysR-type" evidence="6">
    <location>
        <begin position="59"/>
        <end position="116"/>
    </location>
</feature>
<dbReference type="GO" id="GO:2000142">
    <property type="term" value="P:regulation of DNA-templated transcription initiation"/>
    <property type="evidence" value="ECO:0007669"/>
    <property type="project" value="TreeGrafter"/>
</dbReference>
<dbReference type="InterPro" id="IPR000847">
    <property type="entry name" value="LysR_HTH_N"/>
</dbReference>
<evidence type="ECO:0000313" key="8">
    <source>
        <dbReference type="Proteomes" id="UP000282957"/>
    </source>
</evidence>
<keyword evidence="4" id="KW-0010">Activator</keyword>
<dbReference type="PRINTS" id="PR00039">
    <property type="entry name" value="HTHLYSR"/>
</dbReference>
<evidence type="ECO:0000256" key="5">
    <source>
        <dbReference type="ARBA" id="ARBA00023163"/>
    </source>
</evidence>
<comment type="similarity">
    <text evidence="1">Belongs to the LysR transcriptional regulatory family.</text>
</comment>
<dbReference type="Gene3D" id="3.40.190.290">
    <property type="match status" value="1"/>
</dbReference>
<keyword evidence="2" id="KW-0805">Transcription regulation</keyword>
<dbReference type="InterPro" id="IPR036388">
    <property type="entry name" value="WH-like_DNA-bd_sf"/>
</dbReference>
<dbReference type="Proteomes" id="UP000282957">
    <property type="component" value="Unassembled WGS sequence"/>
</dbReference>
<dbReference type="PANTHER" id="PTHR30293:SF0">
    <property type="entry name" value="NITROGEN ASSIMILATION REGULATORY PROTEIN NAC"/>
    <property type="match status" value="1"/>
</dbReference>
<dbReference type="EMBL" id="SACL01000007">
    <property type="protein sequence ID" value="RVT92280.1"/>
    <property type="molecule type" value="Genomic_DNA"/>
</dbReference>
<evidence type="ECO:0000256" key="4">
    <source>
        <dbReference type="ARBA" id="ARBA00023159"/>
    </source>
</evidence>
<evidence type="ECO:0000256" key="1">
    <source>
        <dbReference type="ARBA" id="ARBA00009437"/>
    </source>
</evidence>
<protein>
    <submittedName>
        <fullName evidence="7">LysR family transcriptional regulator</fullName>
    </submittedName>
</protein>
<reference evidence="7 8" key="1">
    <citation type="submission" date="2019-01" db="EMBL/GenBank/DDBJ databases">
        <authorList>
            <person name="Chen W.-M."/>
        </authorList>
    </citation>
    <scope>NUCLEOTIDE SEQUENCE [LARGE SCALE GENOMIC DNA]</scope>
    <source>
        <strain evidence="7 8">CCP-6</strain>
    </source>
</reference>
<sequence length="372" mass="40688">MCFTPAAFSTSKTSCCQFTAVSVSMGLPLLCGVASSVRQAHRRNIQLLDEICRIYIAAMDLRQLNTFMQVAELGSLSRASDRLRVAQPALSRQIRLLEEELKTPLFTRHGRGMVLTHAGEVLRGRASSILRQIEETRADLITEAAAVRGRVVFGMPPTVGDVLATRLIERFLALYPQVTLRVVPAFSGYLLDWLHSGEVDIAVVYGTEQGANIRFSPLLVENLCFVTATGPDAVPHHAVSFPDVVQHRLVLPGPQHGLRILVEREARQRGLTLDIPVEADALQVLKGLVQRRLGATILPLAAVHAEVQAGLLAAAPIIDPHLSRKLVVAQPLGRQASHAVRRFAEVLRDEVTDMVSSKVWDGQLLSSMPNPL</sequence>
<name>A0A437M3L1_9PROT</name>
<keyword evidence="8" id="KW-1185">Reference proteome</keyword>
<proteinExistence type="inferred from homology"/>
<dbReference type="Gene3D" id="1.10.10.10">
    <property type="entry name" value="Winged helix-like DNA-binding domain superfamily/Winged helix DNA-binding domain"/>
    <property type="match status" value="1"/>
</dbReference>
<keyword evidence="5" id="KW-0804">Transcription</keyword>
<dbReference type="InterPro" id="IPR036390">
    <property type="entry name" value="WH_DNA-bd_sf"/>
</dbReference>
<evidence type="ECO:0000256" key="2">
    <source>
        <dbReference type="ARBA" id="ARBA00023015"/>
    </source>
</evidence>
<dbReference type="PANTHER" id="PTHR30293">
    <property type="entry name" value="TRANSCRIPTIONAL REGULATORY PROTEIN NAC-RELATED"/>
    <property type="match status" value="1"/>
</dbReference>
<dbReference type="PROSITE" id="PS50931">
    <property type="entry name" value="HTH_LYSR"/>
    <property type="match status" value="1"/>
</dbReference>
<dbReference type="Pfam" id="PF03466">
    <property type="entry name" value="LysR_substrate"/>
    <property type="match status" value="1"/>
</dbReference>
<dbReference type="Pfam" id="PF00126">
    <property type="entry name" value="HTH_1"/>
    <property type="match status" value="1"/>
</dbReference>
<dbReference type="FunFam" id="1.10.10.10:FF:000001">
    <property type="entry name" value="LysR family transcriptional regulator"/>
    <property type="match status" value="1"/>
</dbReference>
<dbReference type="CDD" id="cd08433">
    <property type="entry name" value="PBP2_Nac"/>
    <property type="match status" value="1"/>
</dbReference>
<dbReference type="InterPro" id="IPR005119">
    <property type="entry name" value="LysR_subst-bd"/>
</dbReference>
<comment type="caution">
    <text evidence="7">The sequence shown here is derived from an EMBL/GenBank/DDBJ whole genome shotgun (WGS) entry which is preliminary data.</text>
</comment>
<dbReference type="AlphaFoldDB" id="A0A437M3L1"/>